<gene>
    <name evidence="2" type="ORF">CSSPJE1EN1_LOCUS1384</name>
</gene>
<protein>
    <recommendedName>
        <fullName evidence="1">NodB homology domain-containing protein</fullName>
    </recommendedName>
</protein>
<name>A0ABP0VN97_9BRYO</name>
<reference evidence="2 3" key="1">
    <citation type="submission" date="2024-02" db="EMBL/GenBank/DDBJ databases">
        <authorList>
            <consortium name="ELIXIR-Norway"/>
            <consortium name="Elixir Norway"/>
        </authorList>
    </citation>
    <scope>NUCLEOTIDE SEQUENCE [LARGE SCALE GENOMIC DNA]</scope>
</reference>
<dbReference type="PANTHER" id="PTHR10587">
    <property type="entry name" value="GLYCOSYL TRANSFERASE-RELATED"/>
    <property type="match status" value="1"/>
</dbReference>
<dbReference type="InterPro" id="IPR002509">
    <property type="entry name" value="NODB_dom"/>
</dbReference>
<sequence length="435" mass="49170">MRDFFWSPYGCNDRPNLDMRNVFAGSHTEHRWRCSKSEGGNGSHHLNSSKMHMLIHPTRTFPSSCPLTKGLWECNGGRRAAWIRVSVKSTHGVVWHSMAVAAATQNLLLPFAPFSCTISRRSSSSAIARLLHLPNSGANSSRWKRTRGSRWRWRSSRTVSSLVVAAPAVGMVQAGGDMVVELVVGVAGGLILLSAIAVGLSIACHPLWLVRWVQKFQPRVLYLAPTNEKVIALTLDDGPHAHITPQLLETLKDNESRATWFIIGKHMDPCPYLVERIYAEGHEVGNHTMYDVASWRLSKEEFEEQLMSTESRIKKYFHHNANGNLIKWFRPGHGFYNESILKTCEAHGYRVALGSIFPLDHMFQKQAKLLVQNVLWRVHPGAVIILHDRVPQWEQTPEVLRMLLPKLRKRGYKIVTLSELLHLQGTGNSGFNIKF</sequence>
<dbReference type="EMBL" id="OZ020096">
    <property type="protein sequence ID" value="CAK9255906.1"/>
    <property type="molecule type" value="Genomic_DNA"/>
</dbReference>
<dbReference type="SUPFAM" id="SSF88713">
    <property type="entry name" value="Glycoside hydrolase/deacetylase"/>
    <property type="match status" value="1"/>
</dbReference>
<dbReference type="PROSITE" id="PS51677">
    <property type="entry name" value="NODB"/>
    <property type="match status" value="1"/>
</dbReference>
<organism evidence="2 3">
    <name type="scientific">Sphagnum jensenii</name>
    <dbReference type="NCBI Taxonomy" id="128206"/>
    <lineage>
        <taxon>Eukaryota</taxon>
        <taxon>Viridiplantae</taxon>
        <taxon>Streptophyta</taxon>
        <taxon>Embryophyta</taxon>
        <taxon>Bryophyta</taxon>
        <taxon>Sphagnophytina</taxon>
        <taxon>Sphagnopsida</taxon>
        <taxon>Sphagnales</taxon>
        <taxon>Sphagnaceae</taxon>
        <taxon>Sphagnum</taxon>
    </lineage>
</organism>
<evidence type="ECO:0000313" key="3">
    <source>
        <dbReference type="Proteomes" id="UP001497444"/>
    </source>
</evidence>
<proteinExistence type="predicted"/>
<dbReference type="CDD" id="cd10958">
    <property type="entry name" value="CE4_NodB_like_2"/>
    <property type="match status" value="1"/>
</dbReference>
<evidence type="ECO:0000313" key="2">
    <source>
        <dbReference type="EMBL" id="CAK9255906.1"/>
    </source>
</evidence>
<accession>A0ABP0VN97</accession>
<keyword evidence="3" id="KW-1185">Reference proteome</keyword>
<dbReference type="Gene3D" id="3.20.20.370">
    <property type="entry name" value="Glycoside hydrolase/deacetylase"/>
    <property type="match status" value="1"/>
</dbReference>
<dbReference type="Pfam" id="PF01522">
    <property type="entry name" value="Polysacc_deac_1"/>
    <property type="match status" value="1"/>
</dbReference>
<dbReference type="Proteomes" id="UP001497444">
    <property type="component" value="Chromosome 1"/>
</dbReference>
<dbReference type="PANTHER" id="PTHR10587:SF137">
    <property type="entry name" value="4-DEOXY-4-FORMAMIDO-L-ARABINOSE-PHOSPHOUNDECAPRENOL DEFORMYLASE ARND-RELATED"/>
    <property type="match status" value="1"/>
</dbReference>
<evidence type="ECO:0000259" key="1">
    <source>
        <dbReference type="PROSITE" id="PS51677"/>
    </source>
</evidence>
<dbReference type="InterPro" id="IPR050248">
    <property type="entry name" value="Polysacc_deacetylase_ArnD"/>
</dbReference>
<feature type="domain" description="NodB homology" evidence="1">
    <location>
        <begin position="229"/>
        <end position="415"/>
    </location>
</feature>
<dbReference type="InterPro" id="IPR011330">
    <property type="entry name" value="Glyco_hydro/deAcase_b/a-brl"/>
</dbReference>